<protein>
    <submittedName>
        <fullName evidence="2">Alpha/beta fold hydrolase</fullName>
    </submittedName>
</protein>
<dbReference type="Proteomes" id="UP001597267">
    <property type="component" value="Unassembled WGS sequence"/>
</dbReference>
<dbReference type="RefSeq" id="WP_125715823.1">
    <property type="nucleotide sequence ID" value="NZ_JBHTOP010000022.1"/>
</dbReference>
<keyword evidence="2" id="KW-0378">Hydrolase</keyword>
<sequence>MMIQIRPQQVAGIPILEVVEAKQRGQALPCVIFYHGWRSTKALVLTQARKLAAKGLRVILPDALNHGERSITAISEIPSFTFWQSIQGNLAEFSVLVNFLKTEQLLLDDQISVGGVSMGGITTCALLASHPEIKKAACIMGTPQPLLYRERVIQQATHFKRFVSSDLRPLTDWLAAYDLSRQPEKIAQRKVLFWHGTEDTKIAFRDAYEFYARHKPTTYGANMNFIIGREQGHLVKPVTMDSVADFFAED</sequence>
<dbReference type="GO" id="GO:0016787">
    <property type="term" value="F:hydrolase activity"/>
    <property type="evidence" value="ECO:0007669"/>
    <property type="project" value="UniProtKB-KW"/>
</dbReference>
<comment type="caution">
    <text evidence="2">The sequence shown here is derived from an EMBL/GenBank/DDBJ whole genome shotgun (WGS) entry which is preliminary data.</text>
</comment>
<dbReference type="InterPro" id="IPR000073">
    <property type="entry name" value="AB_hydrolase_1"/>
</dbReference>
<dbReference type="Pfam" id="PF00561">
    <property type="entry name" value="Abhydrolase_1"/>
    <property type="match status" value="1"/>
</dbReference>
<reference evidence="3" key="1">
    <citation type="journal article" date="2019" name="Int. J. Syst. Evol. Microbiol.">
        <title>The Global Catalogue of Microorganisms (GCM) 10K type strain sequencing project: providing services to taxonomists for standard genome sequencing and annotation.</title>
        <authorList>
            <consortium name="The Broad Institute Genomics Platform"/>
            <consortium name="The Broad Institute Genome Sequencing Center for Infectious Disease"/>
            <person name="Wu L."/>
            <person name="Ma J."/>
        </authorList>
    </citation>
    <scope>NUCLEOTIDE SEQUENCE [LARGE SCALE GENOMIC DNA]</scope>
    <source>
        <strain evidence="3">CCM 8896</strain>
    </source>
</reference>
<gene>
    <name evidence="2" type="ORF">ACFQ5M_08535</name>
</gene>
<evidence type="ECO:0000313" key="3">
    <source>
        <dbReference type="Proteomes" id="UP001597267"/>
    </source>
</evidence>
<evidence type="ECO:0000259" key="1">
    <source>
        <dbReference type="Pfam" id="PF00561"/>
    </source>
</evidence>
<organism evidence="2 3">
    <name type="scientific">Agrilactobacillus yilanensis</name>
    <dbReference type="NCBI Taxonomy" id="2485997"/>
    <lineage>
        <taxon>Bacteria</taxon>
        <taxon>Bacillati</taxon>
        <taxon>Bacillota</taxon>
        <taxon>Bacilli</taxon>
        <taxon>Lactobacillales</taxon>
        <taxon>Lactobacillaceae</taxon>
        <taxon>Agrilactobacillus</taxon>
    </lineage>
</organism>
<dbReference type="EMBL" id="JBHTOP010000022">
    <property type="protein sequence ID" value="MFD1672141.1"/>
    <property type="molecule type" value="Genomic_DNA"/>
</dbReference>
<dbReference type="InterPro" id="IPR029058">
    <property type="entry name" value="AB_hydrolase_fold"/>
</dbReference>
<accession>A0ABW4J975</accession>
<proteinExistence type="predicted"/>
<evidence type="ECO:0000313" key="2">
    <source>
        <dbReference type="EMBL" id="MFD1672141.1"/>
    </source>
</evidence>
<feature type="domain" description="AB hydrolase-1" evidence="1">
    <location>
        <begin position="30"/>
        <end position="153"/>
    </location>
</feature>
<dbReference type="InterPro" id="IPR050266">
    <property type="entry name" value="AB_hydrolase_sf"/>
</dbReference>
<dbReference type="SUPFAM" id="SSF53474">
    <property type="entry name" value="alpha/beta-Hydrolases"/>
    <property type="match status" value="1"/>
</dbReference>
<name>A0ABW4J975_9LACO</name>
<dbReference type="Gene3D" id="3.40.50.1820">
    <property type="entry name" value="alpha/beta hydrolase"/>
    <property type="match status" value="1"/>
</dbReference>
<dbReference type="PANTHER" id="PTHR43798:SF33">
    <property type="entry name" value="HYDROLASE, PUTATIVE (AFU_ORTHOLOGUE AFUA_2G14860)-RELATED"/>
    <property type="match status" value="1"/>
</dbReference>
<dbReference type="PANTHER" id="PTHR43798">
    <property type="entry name" value="MONOACYLGLYCEROL LIPASE"/>
    <property type="match status" value="1"/>
</dbReference>
<keyword evidence="3" id="KW-1185">Reference proteome</keyword>